<dbReference type="OrthoDB" id="693469at2759"/>
<organism evidence="2 3">
    <name type="scientific">Carnegiea gigantea</name>
    <dbReference type="NCBI Taxonomy" id="171969"/>
    <lineage>
        <taxon>Eukaryota</taxon>
        <taxon>Viridiplantae</taxon>
        <taxon>Streptophyta</taxon>
        <taxon>Embryophyta</taxon>
        <taxon>Tracheophyta</taxon>
        <taxon>Spermatophyta</taxon>
        <taxon>Magnoliopsida</taxon>
        <taxon>eudicotyledons</taxon>
        <taxon>Gunneridae</taxon>
        <taxon>Pentapetalae</taxon>
        <taxon>Caryophyllales</taxon>
        <taxon>Cactineae</taxon>
        <taxon>Cactaceae</taxon>
        <taxon>Cactoideae</taxon>
        <taxon>Echinocereeae</taxon>
        <taxon>Carnegiea</taxon>
    </lineage>
</organism>
<comment type="caution">
    <text evidence="2">The sequence shown here is derived from an EMBL/GenBank/DDBJ whole genome shotgun (WGS) entry which is preliminary data.</text>
</comment>
<feature type="compositionally biased region" description="Polar residues" evidence="1">
    <location>
        <begin position="94"/>
        <end position="107"/>
    </location>
</feature>
<sequence length="168" mass="19532">MEDKVNSLKNKDSKSWEDDLYLDRIEFRRKRCKHRWLAIAIDWTTNAFELRNKAEKESPEEYGRGKTIDTVEYQKIIHESEIELQTKSTYMAQENQARIEPSASTHGSLPAPEEPCPECGSEREPLIMPEEDVCATLALPTGLLGVQVASTYEPTNEYTKLRRQWRNR</sequence>
<evidence type="ECO:0000256" key="1">
    <source>
        <dbReference type="SAM" id="MobiDB-lite"/>
    </source>
</evidence>
<accession>A0A9Q1Q9V8</accession>
<evidence type="ECO:0000313" key="2">
    <source>
        <dbReference type="EMBL" id="KAJ8433844.1"/>
    </source>
</evidence>
<dbReference type="Proteomes" id="UP001153076">
    <property type="component" value="Unassembled WGS sequence"/>
</dbReference>
<name>A0A9Q1Q9V8_9CARY</name>
<keyword evidence="3" id="KW-1185">Reference proteome</keyword>
<evidence type="ECO:0000313" key="3">
    <source>
        <dbReference type="Proteomes" id="UP001153076"/>
    </source>
</evidence>
<dbReference type="EMBL" id="JAKOGI010000515">
    <property type="protein sequence ID" value="KAJ8433844.1"/>
    <property type="molecule type" value="Genomic_DNA"/>
</dbReference>
<feature type="region of interest" description="Disordered" evidence="1">
    <location>
        <begin position="94"/>
        <end position="120"/>
    </location>
</feature>
<dbReference type="AlphaFoldDB" id="A0A9Q1Q9V8"/>
<reference evidence="2" key="1">
    <citation type="submission" date="2022-04" db="EMBL/GenBank/DDBJ databases">
        <title>Carnegiea gigantea Genome sequencing and assembly v2.</title>
        <authorList>
            <person name="Copetti D."/>
            <person name="Sanderson M.J."/>
            <person name="Burquez A."/>
            <person name="Wojciechowski M.F."/>
        </authorList>
    </citation>
    <scope>NUCLEOTIDE SEQUENCE</scope>
    <source>
        <strain evidence="2">SGP5-SGP5p</strain>
        <tissue evidence="2">Aerial part</tissue>
    </source>
</reference>
<gene>
    <name evidence="2" type="ORF">Cgig2_028161</name>
</gene>
<protein>
    <submittedName>
        <fullName evidence="2">Uncharacterized protein</fullName>
    </submittedName>
</protein>
<proteinExistence type="predicted"/>